<gene>
    <name evidence="9" type="ORF">CDV36_000830</name>
</gene>
<dbReference type="AlphaFoldDB" id="A0A3M2SPF1"/>
<dbReference type="InterPro" id="IPR036264">
    <property type="entry name" value="Bact_exopeptidase_dim_dom"/>
</dbReference>
<dbReference type="PIRSF" id="PIRSF037217">
    <property type="entry name" value="Carboxypeptidase_S"/>
    <property type="match status" value="1"/>
</dbReference>
<dbReference type="InterPro" id="IPR011650">
    <property type="entry name" value="Peptidase_M20_dimer"/>
</dbReference>
<dbReference type="Pfam" id="PF07687">
    <property type="entry name" value="M20_dimer"/>
    <property type="match status" value="1"/>
</dbReference>
<sequence>MRFSLWSLSTVVGMSKVSAFAITNGHQYRLGAKNKVAVDADTKPDLTRLGCDQSRPIDPSGDGLLSAGELFSGQRAIDELVERHQPLVQIESVCYDDLGDYDDDERWQPFVDISEFLKKTYPKVHEYATLETVNKYGLVYTVQGSDESLAPILLTAHQDVVPVENETLDQWEYPPFEGHYSKKDGYLRGRGAVDKSAITGIMYAMETLLSQEEYEPSRTVILSFGFDQECSGFRSRGAGEISKHLEEKYGQNGIAVILDEGGSGILDLGDTLYALPAVYEKGYLDVWFDLEVLGGHSGAPTPHTAIGMMSEIITKLEANPFQPAIIRNGPLHEGLTCLARYSPRAYPSLTQAIRWGDLKGAAYALTQISPNSRYFIQTSQAVNSICAKNNLNSLPEFVTLGVNHRIAPQDSFGDVQYRIAYLAQEVARKYNLKFSAFQGDKDYMEYLAAKGIAPQNEDTGNSRWPPQNYNGKLTIQARGKSYVTPASPTSGPIWDLFTGTFRHTFGRRGLNVVVAPGTMTGNTDTRHYLNLSPNVYRWSPLSPKSFGNIHTINDKLLMSEHIDMVRFYYDFVRNFDKDNDWDMQMKRERKDL</sequence>
<feature type="domain" description="Peptidase M20 dimerisation" evidence="8">
    <location>
        <begin position="280"/>
        <end position="430"/>
    </location>
</feature>
<protein>
    <recommendedName>
        <fullName evidence="8">Peptidase M20 dimerisation domain-containing protein</fullName>
    </recommendedName>
</protein>
<dbReference type="InterPro" id="IPR017141">
    <property type="entry name" value="Pept_M20_carboxypep"/>
</dbReference>
<dbReference type="PANTHER" id="PTHR45962">
    <property type="entry name" value="N-FATTY-ACYL-AMINO ACID SYNTHASE/HYDROLASE PM20D1"/>
    <property type="match status" value="1"/>
</dbReference>
<dbReference type="SUPFAM" id="SSF53187">
    <property type="entry name" value="Zn-dependent exopeptidases"/>
    <property type="match status" value="1"/>
</dbReference>
<evidence type="ECO:0000256" key="2">
    <source>
        <dbReference type="ARBA" id="ARBA00022670"/>
    </source>
</evidence>
<dbReference type="InterPro" id="IPR047177">
    <property type="entry name" value="Pept_M20A"/>
</dbReference>
<feature type="binding site" evidence="6">
    <location>
        <position position="157"/>
    </location>
    <ligand>
        <name>Zn(2+)</name>
        <dbReference type="ChEBI" id="CHEBI:29105"/>
        <label>2</label>
    </ligand>
</feature>
<evidence type="ECO:0000256" key="1">
    <source>
        <dbReference type="ARBA" id="ARBA00006247"/>
    </source>
</evidence>
<dbReference type="PANTHER" id="PTHR45962:SF1">
    <property type="entry name" value="N-FATTY-ACYL-AMINO ACID SYNTHASE_HYDROLASE PM20D1"/>
    <property type="match status" value="1"/>
</dbReference>
<feature type="binding site" evidence="6">
    <location>
        <position position="259"/>
    </location>
    <ligand>
        <name>Zn(2+)</name>
        <dbReference type="ChEBI" id="CHEBI:29105"/>
        <label>2</label>
    </ligand>
</feature>
<dbReference type="Gene3D" id="3.40.630.10">
    <property type="entry name" value="Zn peptidases"/>
    <property type="match status" value="1"/>
</dbReference>
<dbReference type="PROSITE" id="PS00758">
    <property type="entry name" value="ARGE_DAPE_CPG2_1"/>
    <property type="match status" value="1"/>
</dbReference>
<dbReference type="Pfam" id="PF01546">
    <property type="entry name" value="Peptidase_M20"/>
    <property type="match status" value="1"/>
</dbReference>
<comment type="caution">
    <text evidence="9">The sequence shown here is derived from an EMBL/GenBank/DDBJ whole genome shotgun (WGS) entry which is preliminary data.</text>
</comment>
<keyword evidence="10" id="KW-1185">Reference proteome</keyword>
<keyword evidence="7" id="KW-0732">Signal</keyword>
<feature type="binding site" evidence="6">
    <location>
        <position position="229"/>
    </location>
    <ligand>
        <name>Zn(2+)</name>
        <dbReference type="ChEBI" id="CHEBI:29105"/>
        <label>1</label>
    </ligand>
</feature>
<dbReference type="GO" id="GO:0004181">
    <property type="term" value="F:metallocarboxypeptidase activity"/>
    <property type="evidence" value="ECO:0007669"/>
    <property type="project" value="InterPro"/>
</dbReference>
<evidence type="ECO:0000256" key="5">
    <source>
        <dbReference type="ARBA" id="ARBA00022833"/>
    </source>
</evidence>
<feature type="signal peptide" evidence="7">
    <location>
        <begin position="1"/>
        <end position="19"/>
    </location>
</feature>
<evidence type="ECO:0000256" key="4">
    <source>
        <dbReference type="ARBA" id="ARBA00022801"/>
    </source>
</evidence>
<proteinExistence type="inferred from homology"/>
<comment type="similarity">
    <text evidence="1">Belongs to the peptidase M20A family.</text>
</comment>
<keyword evidence="4" id="KW-0378">Hydrolase</keyword>
<feature type="binding site" evidence="6">
    <location>
        <position position="194"/>
    </location>
    <ligand>
        <name>Zn(2+)</name>
        <dbReference type="ChEBI" id="CHEBI:29105"/>
        <label>2</label>
    </ligand>
</feature>
<feature type="chain" id="PRO_5018103858" description="Peptidase M20 dimerisation domain-containing protein" evidence="7">
    <location>
        <begin position="20"/>
        <end position="592"/>
    </location>
</feature>
<reference evidence="9 10" key="1">
    <citation type="submission" date="2017-06" db="EMBL/GenBank/DDBJ databases">
        <title>Comparative genomic analysis of Ambrosia Fusariam Clade fungi.</title>
        <authorList>
            <person name="Stajich J.E."/>
            <person name="Carrillo J."/>
            <person name="Kijimoto T."/>
            <person name="Eskalen A."/>
            <person name="O'Donnell K."/>
            <person name="Kasson M."/>
        </authorList>
    </citation>
    <scope>NUCLEOTIDE SEQUENCE [LARGE SCALE GENOMIC DNA]</scope>
    <source>
        <strain evidence="9">UCR3666</strain>
    </source>
</reference>
<dbReference type="GO" id="GO:0051603">
    <property type="term" value="P:proteolysis involved in protein catabolic process"/>
    <property type="evidence" value="ECO:0007669"/>
    <property type="project" value="TreeGrafter"/>
</dbReference>
<dbReference type="GO" id="GO:0046872">
    <property type="term" value="F:metal ion binding"/>
    <property type="evidence" value="ECO:0007669"/>
    <property type="project" value="UniProtKB-KW"/>
</dbReference>
<feature type="binding site" evidence="6">
    <location>
        <position position="194"/>
    </location>
    <ligand>
        <name>Zn(2+)</name>
        <dbReference type="ChEBI" id="CHEBI:29105"/>
        <label>1</label>
    </ligand>
</feature>
<evidence type="ECO:0000256" key="7">
    <source>
        <dbReference type="SAM" id="SignalP"/>
    </source>
</evidence>
<evidence type="ECO:0000313" key="10">
    <source>
        <dbReference type="Proteomes" id="UP000277212"/>
    </source>
</evidence>
<name>A0A3M2SPF1_9HYPO</name>
<evidence type="ECO:0000259" key="8">
    <source>
        <dbReference type="Pfam" id="PF07687"/>
    </source>
</evidence>
<dbReference type="InterPro" id="IPR001261">
    <property type="entry name" value="ArgE/DapE_CS"/>
</dbReference>
<dbReference type="OrthoDB" id="3064516at2759"/>
<feature type="binding site" evidence="6">
    <location>
        <position position="550"/>
    </location>
    <ligand>
        <name>Zn(2+)</name>
        <dbReference type="ChEBI" id="CHEBI:29105"/>
        <label>1</label>
    </ligand>
</feature>
<evidence type="ECO:0000256" key="6">
    <source>
        <dbReference type="PIRSR" id="PIRSR037217-2"/>
    </source>
</evidence>
<dbReference type="Gene3D" id="3.30.70.360">
    <property type="match status" value="1"/>
</dbReference>
<dbReference type="CDD" id="cd05674">
    <property type="entry name" value="M20_yscS"/>
    <property type="match status" value="1"/>
</dbReference>
<evidence type="ECO:0000313" key="9">
    <source>
        <dbReference type="EMBL" id="RMJ19443.1"/>
    </source>
</evidence>
<dbReference type="SUPFAM" id="SSF55031">
    <property type="entry name" value="Bacterial exopeptidase dimerisation domain"/>
    <property type="match status" value="1"/>
</dbReference>
<evidence type="ECO:0000256" key="3">
    <source>
        <dbReference type="ARBA" id="ARBA00022723"/>
    </source>
</evidence>
<dbReference type="EMBL" id="NKUJ01000008">
    <property type="protein sequence ID" value="RMJ19443.1"/>
    <property type="molecule type" value="Genomic_DNA"/>
</dbReference>
<dbReference type="GO" id="GO:0000328">
    <property type="term" value="C:fungal-type vacuole lumen"/>
    <property type="evidence" value="ECO:0007669"/>
    <property type="project" value="TreeGrafter"/>
</dbReference>
<organism evidence="9 10">
    <name type="scientific">Fusarium kuroshium</name>
    <dbReference type="NCBI Taxonomy" id="2010991"/>
    <lineage>
        <taxon>Eukaryota</taxon>
        <taxon>Fungi</taxon>
        <taxon>Dikarya</taxon>
        <taxon>Ascomycota</taxon>
        <taxon>Pezizomycotina</taxon>
        <taxon>Sordariomycetes</taxon>
        <taxon>Hypocreomycetidae</taxon>
        <taxon>Hypocreales</taxon>
        <taxon>Nectriaceae</taxon>
        <taxon>Fusarium</taxon>
        <taxon>Fusarium solani species complex</taxon>
    </lineage>
</organism>
<dbReference type="STRING" id="2010991.A0A3M2SPF1"/>
<keyword evidence="2" id="KW-0645">Protease</keyword>
<keyword evidence="5 6" id="KW-0862">Zinc</keyword>
<accession>A0A3M2SPF1</accession>
<keyword evidence="3 6" id="KW-0479">Metal-binding</keyword>
<dbReference type="InterPro" id="IPR002933">
    <property type="entry name" value="Peptidase_M20"/>
</dbReference>
<dbReference type="Proteomes" id="UP000277212">
    <property type="component" value="Unassembled WGS sequence"/>
</dbReference>
<dbReference type="Gene3D" id="1.10.150.900">
    <property type="match status" value="1"/>
</dbReference>